<dbReference type="SUPFAM" id="SSF143422">
    <property type="entry name" value="Transposase IS200-like"/>
    <property type="match status" value="1"/>
</dbReference>
<dbReference type="STRING" id="1798661.A3D65_05435"/>
<dbReference type="AlphaFoldDB" id="A0A1G2D800"/>
<dbReference type="Proteomes" id="UP000177996">
    <property type="component" value="Unassembled WGS sequence"/>
</dbReference>
<organism evidence="2 3">
    <name type="scientific">Candidatus Lloydbacteria bacterium RIFCSPHIGHO2_02_FULL_50_13</name>
    <dbReference type="NCBI Taxonomy" id="1798661"/>
    <lineage>
        <taxon>Bacteria</taxon>
        <taxon>Candidatus Lloydiibacteriota</taxon>
    </lineage>
</organism>
<dbReference type="InterPro" id="IPR002686">
    <property type="entry name" value="Transposase_17"/>
</dbReference>
<dbReference type="InterPro" id="IPR036515">
    <property type="entry name" value="Transposase_17_sf"/>
</dbReference>
<comment type="caution">
    <text evidence="2">The sequence shown here is derived from an EMBL/GenBank/DDBJ whole genome shotgun (WGS) entry which is preliminary data.</text>
</comment>
<reference evidence="2 3" key="1">
    <citation type="journal article" date="2016" name="Nat. Commun.">
        <title>Thousands of microbial genomes shed light on interconnected biogeochemical processes in an aquifer system.</title>
        <authorList>
            <person name="Anantharaman K."/>
            <person name="Brown C.T."/>
            <person name="Hug L.A."/>
            <person name="Sharon I."/>
            <person name="Castelle C.J."/>
            <person name="Probst A.J."/>
            <person name="Thomas B.C."/>
            <person name="Singh A."/>
            <person name="Wilkins M.J."/>
            <person name="Karaoz U."/>
            <person name="Brodie E.L."/>
            <person name="Williams K.H."/>
            <person name="Hubbard S.S."/>
            <person name="Banfield J.F."/>
        </authorList>
    </citation>
    <scope>NUCLEOTIDE SEQUENCE [LARGE SCALE GENOMIC DNA]</scope>
</reference>
<dbReference type="GO" id="GO:0003677">
    <property type="term" value="F:DNA binding"/>
    <property type="evidence" value="ECO:0007669"/>
    <property type="project" value="InterPro"/>
</dbReference>
<evidence type="ECO:0000313" key="2">
    <source>
        <dbReference type="EMBL" id="OGZ09739.1"/>
    </source>
</evidence>
<feature type="domain" description="Transposase IS200-like" evidence="1">
    <location>
        <begin position="9"/>
        <end position="126"/>
    </location>
</feature>
<evidence type="ECO:0000313" key="3">
    <source>
        <dbReference type="Proteomes" id="UP000177996"/>
    </source>
</evidence>
<evidence type="ECO:0000259" key="1">
    <source>
        <dbReference type="SMART" id="SM01321"/>
    </source>
</evidence>
<dbReference type="GO" id="GO:0006313">
    <property type="term" value="P:DNA transposition"/>
    <property type="evidence" value="ECO:0007669"/>
    <property type="project" value="InterPro"/>
</dbReference>
<dbReference type="PANTHER" id="PTHR34322">
    <property type="entry name" value="TRANSPOSASE, Y1_TNP DOMAIN-CONTAINING"/>
    <property type="match status" value="1"/>
</dbReference>
<proteinExistence type="predicted"/>
<dbReference type="Gene3D" id="3.30.70.1290">
    <property type="entry name" value="Transposase IS200-like"/>
    <property type="match status" value="1"/>
</dbReference>
<dbReference type="PANTHER" id="PTHR34322:SF2">
    <property type="entry name" value="TRANSPOSASE IS200-LIKE DOMAIN-CONTAINING PROTEIN"/>
    <property type="match status" value="1"/>
</dbReference>
<gene>
    <name evidence="2" type="ORF">A3D65_05435</name>
</gene>
<dbReference type="SMART" id="SM01321">
    <property type="entry name" value="Y1_Tnp"/>
    <property type="match status" value="1"/>
</dbReference>
<dbReference type="EMBL" id="MHLL01000016">
    <property type="protein sequence ID" value="OGZ09739.1"/>
    <property type="molecule type" value="Genomic_DNA"/>
</dbReference>
<dbReference type="Pfam" id="PF01797">
    <property type="entry name" value="Y1_Tnp"/>
    <property type="match status" value="1"/>
</dbReference>
<accession>A0A1G2D800</accession>
<sequence length="231" mass="27462">MPRTDRVDIGDEIYHVLNRANGRLGIFATDPDYRLFEALLKEAKELTDMRILAYTIMPNHWHLVLYPRKDGDLAVFMHWLTLTHTRRYHSIHKTVGHGHLYQGRYKSFLVDKDDYLRTLIRYVERNPLRARMVDRAEDWQWGSAWRRLKGSPKEKKLIAQPPTELPRRYASWLNDDEDDDTLTQLRNSVNKGTPYGTMEWTEDIIEQYDLQSTVRGTGRPKKHIRPQNYVK</sequence>
<dbReference type="GO" id="GO:0004803">
    <property type="term" value="F:transposase activity"/>
    <property type="evidence" value="ECO:0007669"/>
    <property type="project" value="InterPro"/>
</dbReference>
<protein>
    <recommendedName>
        <fullName evidence="1">Transposase IS200-like domain-containing protein</fullName>
    </recommendedName>
</protein>
<name>A0A1G2D800_9BACT</name>